<dbReference type="Gene3D" id="3.40.720.10">
    <property type="entry name" value="Alkaline Phosphatase, subunit A"/>
    <property type="match status" value="1"/>
</dbReference>
<dbReference type="AlphaFoldDB" id="B8I7S6"/>
<dbReference type="Pfam" id="PF00884">
    <property type="entry name" value="Sulfatase"/>
    <property type="match status" value="1"/>
</dbReference>
<keyword evidence="6 7" id="KW-0472">Membrane</keyword>
<dbReference type="InterPro" id="IPR017850">
    <property type="entry name" value="Alkaline_phosphatase_core_sf"/>
</dbReference>
<dbReference type="CDD" id="cd16015">
    <property type="entry name" value="LTA_synthase"/>
    <property type="match status" value="1"/>
</dbReference>
<dbReference type="RefSeq" id="WP_015924251.1">
    <property type="nucleotide sequence ID" value="NC_011898.1"/>
</dbReference>
<keyword evidence="5 7" id="KW-1133">Transmembrane helix</keyword>
<name>B8I7S6_RUMCH</name>
<keyword evidence="3" id="KW-1003">Cell membrane</keyword>
<dbReference type="InterPro" id="IPR050448">
    <property type="entry name" value="OpgB/LTA_synthase_biosynth"/>
</dbReference>
<dbReference type="Proteomes" id="UP000001349">
    <property type="component" value="Chromosome"/>
</dbReference>
<comment type="pathway">
    <text evidence="2">Cell wall biogenesis; lipoteichoic acid biosynthesis.</text>
</comment>
<dbReference type="HOGENOM" id="CLU_014385_3_2_9"/>
<evidence type="ECO:0000259" key="8">
    <source>
        <dbReference type="Pfam" id="PF00884"/>
    </source>
</evidence>
<feature type="transmembrane region" description="Helical" evidence="7">
    <location>
        <begin position="159"/>
        <end position="180"/>
    </location>
</feature>
<dbReference type="OrthoDB" id="243547at2"/>
<feature type="transmembrane region" description="Helical" evidence="7">
    <location>
        <begin position="131"/>
        <end position="153"/>
    </location>
</feature>
<evidence type="ECO:0000256" key="1">
    <source>
        <dbReference type="ARBA" id="ARBA00004651"/>
    </source>
</evidence>
<dbReference type="GO" id="GO:0005886">
    <property type="term" value="C:plasma membrane"/>
    <property type="evidence" value="ECO:0007669"/>
    <property type="project" value="UniProtKB-SubCell"/>
</dbReference>
<feature type="domain" description="Sulfatase N-terminal" evidence="8">
    <location>
        <begin position="249"/>
        <end position="568"/>
    </location>
</feature>
<evidence type="ECO:0000256" key="7">
    <source>
        <dbReference type="SAM" id="Phobius"/>
    </source>
</evidence>
<sequence length="628" mass="71464">MVNLFTVKPQKRIEWGYVCTAILIAVFTVFLTITGFLLQPNDFHTIASNVLRHPTLFILNSFPVFAGILFFYLVFNNVFFSAALVSTVFHAASLVNRFKIIFRDDPFVPQDVFLGAEAANIMSDTKMKLDYTLIIAILLFSLVMLILGVFIKFKKVKLPLKVAGCLAIVGIAILSNTFVYSSREIYDRMPSKSKAYVAGVFNDVGFNYCFLYNLSAYKMEVPENYSKSAAGKLVKKYTKSKAEPKVRANVIIVMNEAFSDISREKVFNFSPEDDPLRYFKNIGQENNSITGQVVVPNFGGGTANTEFDVMTGMQTLNLNTVPTSAFRLVHRNIKSIAGVLGSDSYKKYFMHPGDSWFYNRANVYRFLGVEEQIFINQFKKPEDLKGTLISDKAAGEKIISLYEKNMASGKNPVFNYNVTIQNHMPYTANKYYGLKIKEVPTDKKLSFQAKTLLANYFEGVRDGDKLLKTLTDYFRERQEPVILVFFGDHKPSLGDSYLAYREAGIDINESGTIEQAMKSREVPYIIWANKSAGNILDFPNVVRNLDLPKDNTISANYLGPIILQLMGYEGYDPYFDFLNELRKELPVITRYNFKTNSGYTDKLSEKQQAMVNDFRIWQYYRMTSDKAD</sequence>
<organism evidence="9 10">
    <name type="scientific">Ruminiclostridium cellulolyticum (strain ATCC 35319 / DSM 5812 / JCM 6584 / H10)</name>
    <name type="common">Clostridium cellulolyticum</name>
    <dbReference type="NCBI Taxonomy" id="394503"/>
    <lineage>
        <taxon>Bacteria</taxon>
        <taxon>Bacillati</taxon>
        <taxon>Bacillota</taxon>
        <taxon>Clostridia</taxon>
        <taxon>Eubacteriales</taxon>
        <taxon>Oscillospiraceae</taxon>
        <taxon>Ruminiclostridium</taxon>
    </lineage>
</organism>
<keyword evidence="10" id="KW-1185">Reference proteome</keyword>
<dbReference type="EMBL" id="CP001348">
    <property type="protein sequence ID" value="ACL75083.1"/>
    <property type="molecule type" value="Genomic_DNA"/>
</dbReference>
<feature type="transmembrane region" description="Helical" evidence="7">
    <location>
        <begin position="50"/>
        <end position="72"/>
    </location>
</feature>
<keyword evidence="4 7" id="KW-0812">Transmembrane</keyword>
<dbReference type="SUPFAM" id="SSF53649">
    <property type="entry name" value="Alkaline phosphatase-like"/>
    <property type="match status" value="1"/>
</dbReference>
<feature type="transmembrane region" description="Helical" evidence="7">
    <location>
        <begin position="78"/>
        <end position="95"/>
    </location>
</feature>
<gene>
    <name evidence="9" type="ordered locus">Ccel_0704</name>
</gene>
<evidence type="ECO:0000256" key="6">
    <source>
        <dbReference type="ARBA" id="ARBA00023136"/>
    </source>
</evidence>
<evidence type="ECO:0000256" key="4">
    <source>
        <dbReference type="ARBA" id="ARBA00022692"/>
    </source>
</evidence>
<evidence type="ECO:0000256" key="5">
    <source>
        <dbReference type="ARBA" id="ARBA00022989"/>
    </source>
</evidence>
<feature type="transmembrane region" description="Helical" evidence="7">
    <location>
        <begin position="15"/>
        <end position="38"/>
    </location>
</feature>
<accession>B8I7S6</accession>
<protein>
    <submittedName>
        <fullName evidence="9">Sulfatase</fullName>
    </submittedName>
</protein>
<proteinExistence type="predicted"/>
<evidence type="ECO:0000313" key="9">
    <source>
        <dbReference type="EMBL" id="ACL75083.1"/>
    </source>
</evidence>
<dbReference type="PANTHER" id="PTHR47371">
    <property type="entry name" value="LIPOTEICHOIC ACID SYNTHASE"/>
    <property type="match status" value="1"/>
</dbReference>
<dbReference type="PANTHER" id="PTHR47371:SF3">
    <property type="entry name" value="PHOSPHOGLYCEROL TRANSFERASE I"/>
    <property type="match status" value="1"/>
</dbReference>
<dbReference type="InterPro" id="IPR000917">
    <property type="entry name" value="Sulfatase_N"/>
</dbReference>
<comment type="subcellular location">
    <subcellularLocation>
        <location evidence="1">Cell membrane</location>
        <topology evidence="1">Multi-pass membrane protein</topology>
    </subcellularLocation>
</comment>
<evidence type="ECO:0000256" key="2">
    <source>
        <dbReference type="ARBA" id="ARBA00004936"/>
    </source>
</evidence>
<evidence type="ECO:0000313" key="10">
    <source>
        <dbReference type="Proteomes" id="UP000001349"/>
    </source>
</evidence>
<dbReference type="eggNOG" id="COG1368">
    <property type="taxonomic scope" value="Bacteria"/>
</dbReference>
<evidence type="ECO:0000256" key="3">
    <source>
        <dbReference type="ARBA" id="ARBA00022475"/>
    </source>
</evidence>
<reference evidence="9 10" key="1">
    <citation type="submission" date="2009-01" db="EMBL/GenBank/DDBJ databases">
        <title>Complete sequence of Clostridium cellulolyticum H10.</title>
        <authorList>
            <consortium name="US DOE Joint Genome Institute"/>
            <person name="Lucas S."/>
            <person name="Copeland A."/>
            <person name="Lapidus A."/>
            <person name="Glavina del Rio T."/>
            <person name="Dalin E."/>
            <person name="Tice H."/>
            <person name="Bruce D."/>
            <person name="Goodwin L."/>
            <person name="Pitluck S."/>
            <person name="Chertkov O."/>
            <person name="Saunders E."/>
            <person name="Brettin T."/>
            <person name="Detter J.C."/>
            <person name="Han C."/>
            <person name="Larimer F."/>
            <person name="Land M."/>
            <person name="Hauser L."/>
            <person name="Kyrpides N."/>
            <person name="Ivanova N."/>
            <person name="Zhou J."/>
            <person name="Richardson P."/>
        </authorList>
    </citation>
    <scope>NUCLEOTIDE SEQUENCE [LARGE SCALE GENOMIC DNA]</scope>
    <source>
        <strain evidence="10">ATCC 35319 / DSM 5812 / JCM 6584 / H10</strain>
    </source>
</reference>
<dbReference type="STRING" id="394503.Ccel_0704"/>
<dbReference type="KEGG" id="cce:Ccel_0704"/>